<organism evidence="11">
    <name type="scientific">Aureococcus anophagefferens</name>
    <name type="common">Harmful bloom alga</name>
    <dbReference type="NCBI Taxonomy" id="44056"/>
    <lineage>
        <taxon>Eukaryota</taxon>
        <taxon>Sar</taxon>
        <taxon>Stramenopiles</taxon>
        <taxon>Ochrophyta</taxon>
        <taxon>Pelagophyceae</taxon>
        <taxon>Pelagomonadales</taxon>
        <taxon>Pelagomonadaceae</taxon>
        <taxon>Aureococcus</taxon>
    </lineage>
</organism>
<dbReference type="GO" id="GO:0016787">
    <property type="term" value="F:hydrolase activity"/>
    <property type="evidence" value="ECO:0007669"/>
    <property type="project" value="UniProtKB-KW"/>
</dbReference>
<dbReference type="OrthoDB" id="423559at2759"/>
<keyword evidence="3" id="KW-0378">Hydrolase</keyword>
<feature type="region of interest" description="Disordered" evidence="6">
    <location>
        <begin position="1"/>
        <end position="23"/>
    </location>
</feature>
<dbReference type="eggNOG" id="KOG4439">
    <property type="taxonomic scope" value="Eukaryota"/>
</dbReference>
<evidence type="ECO:0000313" key="11">
    <source>
        <dbReference type="Proteomes" id="UP000002729"/>
    </source>
</evidence>
<name>F0Y928_AURAN</name>
<evidence type="ECO:0008006" key="12">
    <source>
        <dbReference type="Google" id="ProtNLM"/>
    </source>
</evidence>
<evidence type="ECO:0000256" key="5">
    <source>
        <dbReference type="PROSITE-ProRule" id="PRU00175"/>
    </source>
</evidence>
<feature type="domain" description="CW-type" evidence="8">
    <location>
        <begin position="427"/>
        <end position="482"/>
    </location>
</feature>
<dbReference type="Pfam" id="PF00271">
    <property type="entry name" value="Helicase_C"/>
    <property type="match status" value="1"/>
</dbReference>
<dbReference type="Gene3D" id="3.30.40.100">
    <property type="match status" value="1"/>
</dbReference>
<evidence type="ECO:0000313" key="10">
    <source>
        <dbReference type="EMBL" id="EGB08412.1"/>
    </source>
</evidence>
<dbReference type="KEGG" id="aaf:AURANDRAFT_64133"/>
<keyword evidence="11" id="KW-1185">Reference proteome</keyword>
<evidence type="ECO:0000259" key="7">
    <source>
        <dbReference type="PROSITE" id="PS50089"/>
    </source>
</evidence>
<gene>
    <name evidence="10" type="ORF">AURANDRAFT_64133</name>
</gene>
<feature type="domain" description="Helicase ATP-binding" evidence="9">
    <location>
        <begin position="77"/>
        <end position="266"/>
    </location>
</feature>
<protein>
    <recommendedName>
        <fullName evidence="12">RING-type domain-containing protein</fullName>
    </recommendedName>
</protein>
<dbReference type="InParanoid" id="F0Y928"/>
<dbReference type="InterPro" id="IPR052583">
    <property type="entry name" value="ATP-helicase/E3_Ub-Ligase"/>
</dbReference>
<dbReference type="PROSITE" id="PS51192">
    <property type="entry name" value="HELICASE_ATP_BIND_1"/>
    <property type="match status" value="1"/>
</dbReference>
<feature type="domain" description="RING-type" evidence="7">
    <location>
        <begin position="1215"/>
        <end position="1264"/>
    </location>
</feature>
<dbReference type="InterPro" id="IPR001650">
    <property type="entry name" value="Helicase_C-like"/>
</dbReference>
<dbReference type="InterPro" id="IPR049730">
    <property type="entry name" value="SNF2/RAD54-like_C"/>
</dbReference>
<dbReference type="InterPro" id="IPR000330">
    <property type="entry name" value="SNF2_N"/>
</dbReference>
<keyword evidence="1" id="KW-0479">Metal-binding</keyword>
<accession>F0Y928</accession>
<dbReference type="InterPro" id="IPR001841">
    <property type="entry name" value="Znf_RING"/>
</dbReference>
<dbReference type="Gene3D" id="3.40.50.10810">
    <property type="entry name" value="Tandem AAA-ATPase domain"/>
    <property type="match status" value="1"/>
</dbReference>
<dbReference type="PROSITE" id="PS00518">
    <property type="entry name" value="ZF_RING_1"/>
    <property type="match status" value="1"/>
</dbReference>
<dbReference type="RefSeq" id="XP_009037128.1">
    <property type="nucleotide sequence ID" value="XM_009038880.1"/>
</dbReference>
<evidence type="ECO:0000256" key="6">
    <source>
        <dbReference type="SAM" id="MobiDB-lite"/>
    </source>
</evidence>
<dbReference type="PROSITE" id="PS50089">
    <property type="entry name" value="ZF_RING_2"/>
    <property type="match status" value="1"/>
</dbReference>
<dbReference type="Gene3D" id="3.40.50.300">
    <property type="entry name" value="P-loop containing nucleotide triphosphate hydrolases"/>
    <property type="match status" value="1"/>
</dbReference>
<evidence type="ECO:0000256" key="1">
    <source>
        <dbReference type="ARBA" id="ARBA00022723"/>
    </source>
</evidence>
<reference evidence="10 11" key="1">
    <citation type="journal article" date="2011" name="Proc. Natl. Acad. Sci. U.S.A.">
        <title>Niche of harmful alga Aureococcus anophagefferens revealed through ecogenomics.</title>
        <authorList>
            <person name="Gobler C.J."/>
            <person name="Berry D.L."/>
            <person name="Dyhrman S.T."/>
            <person name="Wilhelm S.W."/>
            <person name="Salamov A."/>
            <person name="Lobanov A.V."/>
            <person name="Zhang Y."/>
            <person name="Collier J.L."/>
            <person name="Wurch L.L."/>
            <person name="Kustka A.B."/>
            <person name="Dill B.D."/>
            <person name="Shah M."/>
            <person name="VerBerkmoes N.C."/>
            <person name="Kuo A."/>
            <person name="Terry A."/>
            <person name="Pangilinan J."/>
            <person name="Lindquist E.A."/>
            <person name="Lucas S."/>
            <person name="Paulsen I.T."/>
            <person name="Hattenrath-Lehmann T.K."/>
            <person name="Talmage S.C."/>
            <person name="Walker E.A."/>
            <person name="Koch F."/>
            <person name="Burson A.M."/>
            <person name="Marcoval M.A."/>
            <person name="Tang Y.Z."/>
            <person name="Lecleir G.R."/>
            <person name="Coyne K.J."/>
            <person name="Berg G.M."/>
            <person name="Bertrand E.M."/>
            <person name="Saito M.A."/>
            <person name="Gladyshev V.N."/>
            <person name="Grigoriev I.V."/>
        </authorList>
    </citation>
    <scope>NUCLEOTIDE SEQUENCE [LARGE SCALE GENOMIC DNA]</scope>
    <source>
        <strain evidence="11">CCMP 1984</strain>
    </source>
</reference>
<dbReference type="GeneID" id="20224678"/>
<evidence type="ECO:0000256" key="3">
    <source>
        <dbReference type="ARBA" id="ARBA00022801"/>
    </source>
</evidence>
<dbReference type="GO" id="GO:0008270">
    <property type="term" value="F:zinc ion binding"/>
    <property type="evidence" value="ECO:0007669"/>
    <property type="project" value="UniProtKB-KW"/>
</dbReference>
<proteinExistence type="predicted"/>
<dbReference type="InterPro" id="IPR014001">
    <property type="entry name" value="Helicase_ATP-bd"/>
</dbReference>
<dbReference type="PROSITE" id="PS51050">
    <property type="entry name" value="ZF_CW"/>
    <property type="match status" value="1"/>
</dbReference>
<dbReference type="PANTHER" id="PTHR45865">
    <property type="entry name" value="E3 UBIQUITIN-PROTEIN LIGASE SHPRH FAMILY MEMBER"/>
    <property type="match status" value="1"/>
</dbReference>
<dbReference type="InterPro" id="IPR011124">
    <property type="entry name" value="Znf_CW"/>
</dbReference>
<keyword evidence="4" id="KW-0862">Zinc</keyword>
<dbReference type="GO" id="GO:0005524">
    <property type="term" value="F:ATP binding"/>
    <property type="evidence" value="ECO:0007669"/>
    <property type="project" value="InterPro"/>
</dbReference>
<dbReference type="EMBL" id="GL833128">
    <property type="protein sequence ID" value="EGB08412.1"/>
    <property type="molecule type" value="Genomic_DNA"/>
</dbReference>
<dbReference type="SMART" id="SM00184">
    <property type="entry name" value="RING"/>
    <property type="match status" value="1"/>
</dbReference>
<evidence type="ECO:0000259" key="9">
    <source>
        <dbReference type="PROSITE" id="PS51192"/>
    </source>
</evidence>
<sequence>MEEEALNHECISPRKAPAPAPEVVGGDLTRSEIEALYAATTSAAGALAPAVDAALVAAFGARVALLPHQRSALAWMLARERDASGGVLADEPGLGKTLTCLALVATDWAAKGRKRARARPTLVVAPTAGVRAQWAAEANRFYGSAVVVDCYDGAPSDPAEASAVADRLARAQLVVCDLTALRKERHFRSAERAGRGRSRGGELRAPLFHVDWRRVVVDEVQDVEGRSAGADVARELPAERRWGVSGTPVGKGGLDALFGLFSFLGAEPYRDADWWAAHVRRPLKGGTRTERDAALATAGAAMAELVWRSRKAVASAPLLPASSAFRLKQQHFLPAAVVEPGAAEVAATRPGVADLLAGAVAAAADAGYEKCESELSSKDARALLSGAASKKKRRKGAQSFQGLCRAATAVALCETAGARGDDAPPASDEVSDWIRCDACDKWRKVPPGMLGEAEAAATWTCAAGSRSWRRPYCCDDREEPQAAAPAMTAAEAALAARGSLAVVLHRVAARGVADAQAASAALGHLALAAALRFQRGGVHTVFTTAGSYAGDEAGGSPFASEAVAFLLDAQSICRDGASADEVLANSRRGGSHAAAVAGRKLSGVPPSVLTVVLERLEVEQRQRVRRLRSDPNDDLAGGGGGLDKKLHFATMRALVYGRSRRRVATAMARHRRLGAASPARRCPNQAWPQIWAFVDGGAGDYVAEMLERVATAARKQAFRATAGADARNLEARRDNVDHGAFEARALDLGVDGVFGHPDADAPRCLRGLVVACLHWAPPAGGPSSREYEEAYVEWCADGAGHLGALGRMETATAAMAAPGPFWASRRAGDLDPKDLAPAAVFARRVRVAKAVRAVVESLGDHRQMRDSGAHEEALRADATRWCRDRGRPEPGAALAAADAARSLAARVAAMLPTASEKRVAALEGARAVAVAARDGRLDAVDAAAALVPARVAAARSDLSPSTPPAALEDHARCGMCRQGAWRHFANARRANLAWPRTPCLLCAARKATKLFRAYLVSMAFADADSALVRLVKAAADDGAPRGRGPPPSSLAAAAVAALEAFRLDANAAASVSLGGDGVAAAAANLRRQTFDERFRVADEESLCDPSAGAAFFGVPGARSATRAALLDATAGARARPSRRAGEEDPVAFRRLRRILRVRATAGGALPARFAAAAALGDGAIFGARVAHAEATRAATLASAILAARGDGPASEAAACARCGAAAAARRARASPAVFGCGHALCGACVATDRALPDAARPRVCPACREDHALPLCRQPLADARHDRSRVDFGAKLDELADDVEAHVTRKGLKCLVFSSWTDALDLVAVALKQRGVASLALKGGKQAPKILEAFKADPHVSALLMNISTNNAGLNLSEATHVFLLDTNLDHARETQALARVQRLDSKSETTVHRYVTGGSIEDAIWQLRLSKATAAGELRTRVTKADVYDLFKSQLAAARGAE</sequence>
<dbReference type="InterPro" id="IPR017907">
    <property type="entry name" value="Znf_RING_CS"/>
</dbReference>
<dbReference type="InterPro" id="IPR027417">
    <property type="entry name" value="P-loop_NTPase"/>
</dbReference>
<dbReference type="InterPro" id="IPR038718">
    <property type="entry name" value="SNF2-like_sf"/>
</dbReference>
<dbReference type="SUPFAM" id="SSF52540">
    <property type="entry name" value="P-loop containing nucleoside triphosphate hydrolases"/>
    <property type="match status" value="2"/>
</dbReference>
<keyword evidence="2 5" id="KW-0863">Zinc-finger</keyword>
<evidence type="ECO:0000256" key="4">
    <source>
        <dbReference type="ARBA" id="ARBA00022833"/>
    </source>
</evidence>
<dbReference type="CDD" id="cd18793">
    <property type="entry name" value="SF2_C_SNF"/>
    <property type="match status" value="1"/>
</dbReference>
<dbReference type="PANTHER" id="PTHR45865:SF1">
    <property type="entry name" value="E3 UBIQUITIN-PROTEIN LIGASE SHPRH"/>
    <property type="match status" value="1"/>
</dbReference>
<dbReference type="eggNOG" id="KOG0298">
    <property type="taxonomic scope" value="Eukaryota"/>
</dbReference>
<dbReference type="Pfam" id="PF00176">
    <property type="entry name" value="SNF2-rel_dom"/>
    <property type="match status" value="1"/>
</dbReference>
<dbReference type="SMART" id="SM00487">
    <property type="entry name" value="DEXDc"/>
    <property type="match status" value="1"/>
</dbReference>
<evidence type="ECO:0000259" key="8">
    <source>
        <dbReference type="PROSITE" id="PS51050"/>
    </source>
</evidence>
<dbReference type="Pfam" id="PF07496">
    <property type="entry name" value="zf-CW"/>
    <property type="match status" value="1"/>
</dbReference>
<dbReference type="Proteomes" id="UP000002729">
    <property type="component" value="Unassembled WGS sequence"/>
</dbReference>
<evidence type="ECO:0000256" key="2">
    <source>
        <dbReference type="ARBA" id="ARBA00022771"/>
    </source>
</evidence>